<evidence type="ECO:0000256" key="1">
    <source>
        <dbReference type="ARBA" id="ARBA00004370"/>
    </source>
</evidence>
<proteinExistence type="predicted"/>
<reference evidence="4 5" key="1">
    <citation type="submission" date="2019-03" db="EMBL/GenBank/DDBJ databases">
        <title>Three New Species of Nocardioides, Nocardioides euryhalodurans sp. nov., Nocardioides seonyuensis sp. nov. and Nocardioides eburneoflavus sp. nov. Iolated from Soil.</title>
        <authorList>
            <person name="Roh S.G."/>
            <person name="Lee C."/>
            <person name="Kim M.-K."/>
            <person name="Kim S.B."/>
        </authorList>
    </citation>
    <scope>NUCLEOTIDE SEQUENCE [LARGE SCALE GENOMIC DNA]</scope>
    <source>
        <strain evidence="4 5">MMS17-SY207-3</strain>
    </source>
</reference>
<dbReference type="AlphaFoldDB" id="A0A4P7IE78"/>
<keyword evidence="2 3" id="KW-0472">Membrane</keyword>
<feature type="transmembrane region" description="Helical" evidence="3">
    <location>
        <begin position="20"/>
        <end position="40"/>
    </location>
</feature>
<dbReference type="GO" id="GO:0016020">
    <property type="term" value="C:membrane"/>
    <property type="evidence" value="ECO:0007669"/>
    <property type="project" value="UniProtKB-SubCell"/>
</dbReference>
<gene>
    <name evidence="4" type="ORF">EXE58_04760</name>
</gene>
<dbReference type="Proteomes" id="UP000294853">
    <property type="component" value="Chromosome"/>
</dbReference>
<dbReference type="PANTHER" id="PTHR37042">
    <property type="entry name" value="OUTER MEMBRANE PROTEIN RV1973"/>
    <property type="match status" value="1"/>
</dbReference>
<accession>A0A4P7IE78</accession>
<protein>
    <recommendedName>
        <fullName evidence="6">Mce-associated membrane protein</fullName>
    </recommendedName>
</protein>
<dbReference type="KEGG" id="nsn:EXE58_04760"/>
<dbReference type="EMBL" id="CP038436">
    <property type="protein sequence ID" value="QBX54843.1"/>
    <property type="molecule type" value="Genomic_DNA"/>
</dbReference>
<keyword evidence="3" id="KW-1133">Transmembrane helix</keyword>
<name>A0A4P7IE78_9ACTN</name>
<evidence type="ECO:0000256" key="2">
    <source>
        <dbReference type="ARBA" id="ARBA00023136"/>
    </source>
</evidence>
<evidence type="ECO:0000313" key="5">
    <source>
        <dbReference type="Proteomes" id="UP000294853"/>
    </source>
</evidence>
<organism evidence="4 5">
    <name type="scientific">Nocardioides seonyuensis</name>
    <dbReference type="NCBI Taxonomy" id="2518371"/>
    <lineage>
        <taxon>Bacteria</taxon>
        <taxon>Bacillati</taxon>
        <taxon>Actinomycetota</taxon>
        <taxon>Actinomycetes</taxon>
        <taxon>Propionibacteriales</taxon>
        <taxon>Nocardioidaceae</taxon>
        <taxon>Nocardioides</taxon>
    </lineage>
</organism>
<comment type="subcellular location">
    <subcellularLocation>
        <location evidence="1">Membrane</location>
    </subcellularLocation>
</comment>
<dbReference type="OrthoDB" id="3746626at2"/>
<dbReference type="PANTHER" id="PTHR37042:SF4">
    <property type="entry name" value="OUTER MEMBRANE PROTEIN RV1973"/>
    <property type="match status" value="1"/>
</dbReference>
<evidence type="ECO:0008006" key="6">
    <source>
        <dbReference type="Google" id="ProtNLM"/>
    </source>
</evidence>
<dbReference type="RefSeq" id="WP_135266812.1">
    <property type="nucleotide sequence ID" value="NZ_CP038436.1"/>
</dbReference>
<evidence type="ECO:0000256" key="3">
    <source>
        <dbReference type="SAM" id="Phobius"/>
    </source>
</evidence>
<sequence>MALPPADDGRAVTSRLRPALATGLALVSLVCAGILVWVLAFDGGPDRASGALEEPEARERVMSLGDQFVRRLGTYGPDLLDDSGQMPDYRERMHEVITPKFRSGFDSQVSAVEQLVAQAGVERSTEVFATAVSRIDDDAAQVLVAGAFNDTYTAAPAKGPDEERTVAQEPLPFRFTVELVSVDGEWLVDDFAPVGGTDPLEGDTP</sequence>
<keyword evidence="3" id="KW-0812">Transmembrane</keyword>
<evidence type="ECO:0000313" key="4">
    <source>
        <dbReference type="EMBL" id="QBX54843.1"/>
    </source>
</evidence>
<keyword evidence="5" id="KW-1185">Reference proteome</keyword>